<evidence type="ECO:0000259" key="3">
    <source>
        <dbReference type="PROSITE" id="PS50097"/>
    </source>
</evidence>
<organism evidence="5 6">
    <name type="scientific">Rhynchospora pubera</name>
    <dbReference type="NCBI Taxonomy" id="906938"/>
    <lineage>
        <taxon>Eukaryota</taxon>
        <taxon>Viridiplantae</taxon>
        <taxon>Streptophyta</taxon>
        <taxon>Embryophyta</taxon>
        <taxon>Tracheophyta</taxon>
        <taxon>Spermatophyta</taxon>
        <taxon>Magnoliopsida</taxon>
        <taxon>Liliopsida</taxon>
        <taxon>Poales</taxon>
        <taxon>Cyperaceae</taxon>
        <taxon>Cyperoideae</taxon>
        <taxon>Rhynchosporeae</taxon>
        <taxon>Rhynchospora</taxon>
    </lineage>
</organism>
<dbReference type="SUPFAM" id="SSF49599">
    <property type="entry name" value="TRAF domain-like"/>
    <property type="match status" value="1"/>
</dbReference>
<dbReference type="Pfam" id="PF00651">
    <property type="entry name" value="BTB"/>
    <property type="match status" value="1"/>
</dbReference>
<proteinExistence type="inferred from homology"/>
<dbReference type="PROSITE" id="PS50097">
    <property type="entry name" value="BTB"/>
    <property type="match status" value="1"/>
</dbReference>
<dbReference type="Gene3D" id="3.30.710.10">
    <property type="entry name" value="Potassium Channel Kv1.1, Chain A"/>
    <property type="match status" value="1"/>
</dbReference>
<dbReference type="InterPro" id="IPR056423">
    <property type="entry name" value="BACK_BPM_SPOP"/>
</dbReference>
<dbReference type="InterPro" id="IPR045005">
    <property type="entry name" value="BPM1-6"/>
</dbReference>
<gene>
    <name evidence="5" type="ORF">LUZ62_079517</name>
</gene>
<comment type="similarity">
    <text evidence="2">Belongs to the Tdpoz family.</text>
</comment>
<feature type="domain" description="MATH" evidence="4">
    <location>
        <begin position="23"/>
        <end position="146"/>
    </location>
</feature>
<dbReference type="AlphaFoldDB" id="A0AAV8BS44"/>
<accession>A0AAV8BS44</accession>
<dbReference type="GO" id="GO:0016567">
    <property type="term" value="P:protein ubiquitination"/>
    <property type="evidence" value="ECO:0007669"/>
    <property type="project" value="InterPro"/>
</dbReference>
<dbReference type="PROSITE" id="PS50144">
    <property type="entry name" value="MATH"/>
    <property type="match status" value="1"/>
</dbReference>
<protein>
    <submittedName>
        <fullName evidence="5">BTB/POZ and MATH domain-containing protein 1</fullName>
    </submittedName>
</protein>
<comment type="caution">
    <text evidence="5">The sequence shown here is derived from an EMBL/GenBank/DDBJ whole genome shotgun (WGS) entry which is preliminary data.</text>
</comment>
<dbReference type="PANTHER" id="PTHR26379:SF187">
    <property type="entry name" value="OS07G0655300 PROTEIN"/>
    <property type="match status" value="1"/>
</dbReference>
<evidence type="ECO:0000256" key="2">
    <source>
        <dbReference type="ARBA" id="ARBA00010846"/>
    </source>
</evidence>
<dbReference type="InterPro" id="IPR002083">
    <property type="entry name" value="MATH/TRAF_dom"/>
</dbReference>
<dbReference type="InterPro" id="IPR008974">
    <property type="entry name" value="TRAF-like"/>
</dbReference>
<dbReference type="InterPro" id="IPR011333">
    <property type="entry name" value="SKP1/BTB/POZ_sf"/>
</dbReference>
<name>A0AAV8BS44_9POAL</name>
<dbReference type="Gene3D" id="2.60.210.10">
    <property type="entry name" value="Apoptosis, Tumor Necrosis Factor Receptor Associated Protein 2, Chain A"/>
    <property type="match status" value="1"/>
</dbReference>
<evidence type="ECO:0000313" key="5">
    <source>
        <dbReference type="EMBL" id="KAJ4745112.1"/>
    </source>
</evidence>
<dbReference type="SMART" id="SM00225">
    <property type="entry name" value="BTB"/>
    <property type="match status" value="1"/>
</dbReference>
<reference evidence="5" key="1">
    <citation type="submission" date="2022-08" db="EMBL/GenBank/DDBJ databases">
        <authorList>
            <person name="Marques A."/>
        </authorList>
    </citation>
    <scope>NUCLEOTIDE SEQUENCE</scope>
    <source>
        <strain evidence="5">RhyPub2mFocal</strain>
        <tissue evidence="5">Leaves</tissue>
    </source>
</reference>
<dbReference type="SUPFAM" id="SSF54695">
    <property type="entry name" value="POZ domain"/>
    <property type="match status" value="1"/>
</dbReference>
<comment type="pathway">
    <text evidence="1">Protein modification; protein ubiquitination.</text>
</comment>
<dbReference type="Pfam" id="PF22486">
    <property type="entry name" value="MATH_2"/>
    <property type="match status" value="1"/>
</dbReference>
<evidence type="ECO:0000313" key="6">
    <source>
        <dbReference type="Proteomes" id="UP001140206"/>
    </source>
</evidence>
<evidence type="ECO:0000259" key="4">
    <source>
        <dbReference type="PROSITE" id="PS50144"/>
    </source>
</evidence>
<dbReference type="CDD" id="cd00121">
    <property type="entry name" value="MATH"/>
    <property type="match status" value="1"/>
</dbReference>
<sequence length="353" mass="40279">MASSENNEVALENEDPFSITAAKHYFTFNYSKYKNLPNGEKVSSPVFIAFGHGWVIDCFPQGKQNFSDVFVSIFLRLVDESSEASVRFELRIPHKNGVPHLDKLHRFHHGIFLKQNATVGHSFFIRRTHLISEYLKDGGFQICCTFFHKEKTLQEFPTIEYPWPQSSICQELAKVLSSGDMADVTIEVGGKTFKVHKLVLALQSPVFKAELYGDMAEAKSVCVKINDMEAVVFEAMINFMYTNNFHYYEINDENKLKMVKDLLVAADRYALDELKLTCEEMLCQNIKVDCVVTSLALAELYNCPRLKDDCLSFIAIPSNFKSVTLQEAYINLMHTFPSLLKELGDKVSKIPQY</sequence>
<keyword evidence="6" id="KW-1185">Reference proteome</keyword>
<evidence type="ECO:0000256" key="1">
    <source>
        <dbReference type="ARBA" id="ARBA00004906"/>
    </source>
</evidence>
<dbReference type="EMBL" id="JAMFTS010000005">
    <property type="protein sequence ID" value="KAJ4745112.1"/>
    <property type="molecule type" value="Genomic_DNA"/>
</dbReference>
<dbReference type="InterPro" id="IPR000210">
    <property type="entry name" value="BTB/POZ_dom"/>
</dbReference>
<dbReference type="Proteomes" id="UP001140206">
    <property type="component" value="Chromosome 5"/>
</dbReference>
<dbReference type="PANTHER" id="PTHR26379">
    <property type="entry name" value="BTB/POZ AND MATH DOMAIN-CONTAINING PROTEIN 1"/>
    <property type="match status" value="1"/>
</dbReference>
<feature type="domain" description="BTB" evidence="3">
    <location>
        <begin position="182"/>
        <end position="249"/>
    </location>
</feature>
<dbReference type="Gene3D" id="1.25.40.420">
    <property type="match status" value="1"/>
</dbReference>
<dbReference type="Pfam" id="PF24570">
    <property type="entry name" value="BACK_BPM_SPOP"/>
    <property type="match status" value="1"/>
</dbReference>